<dbReference type="InterPro" id="IPR023584">
    <property type="entry name" value="Ribosome_recyc_fac_dom"/>
</dbReference>
<keyword evidence="3 5" id="KW-0963">Cytoplasm</keyword>
<evidence type="ECO:0000259" key="7">
    <source>
        <dbReference type="Pfam" id="PF01765"/>
    </source>
</evidence>
<dbReference type="Pfam" id="PF01765">
    <property type="entry name" value="RRF"/>
    <property type="match status" value="1"/>
</dbReference>
<comment type="function">
    <text evidence="5">Responsible for the release of ribosomes from messenger RNA at the termination of protein biosynthesis. May increase the efficiency of translation by recycling ribosomes from one round of translation to another.</text>
</comment>
<dbReference type="Gene3D" id="1.10.132.20">
    <property type="entry name" value="Ribosome-recycling factor"/>
    <property type="match status" value="1"/>
</dbReference>
<evidence type="ECO:0000313" key="8">
    <source>
        <dbReference type="EMBL" id="KPL77926.1"/>
    </source>
</evidence>
<dbReference type="EMBL" id="LGCM01000058">
    <property type="protein sequence ID" value="KPL77926.1"/>
    <property type="molecule type" value="Genomic_DNA"/>
</dbReference>
<dbReference type="GO" id="GO:0043023">
    <property type="term" value="F:ribosomal large subunit binding"/>
    <property type="evidence" value="ECO:0007669"/>
    <property type="project" value="TreeGrafter"/>
</dbReference>
<dbReference type="AlphaFoldDB" id="A0A0P6XX04"/>
<evidence type="ECO:0000256" key="4">
    <source>
        <dbReference type="ARBA" id="ARBA00022917"/>
    </source>
</evidence>
<evidence type="ECO:0000256" key="1">
    <source>
        <dbReference type="ARBA" id="ARBA00004496"/>
    </source>
</evidence>
<feature type="coiled-coil region" evidence="6">
    <location>
        <begin position="139"/>
        <end position="166"/>
    </location>
</feature>
<organism evidence="8 9">
    <name type="scientific">Levilinea saccharolytica</name>
    <dbReference type="NCBI Taxonomy" id="229921"/>
    <lineage>
        <taxon>Bacteria</taxon>
        <taxon>Bacillati</taxon>
        <taxon>Chloroflexota</taxon>
        <taxon>Anaerolineae</taxon>
        <taxon>Anaerolineales</taxon>
        <taxon>Anaerolineaceae</taxon>
        <taxon>Levilinea</taxon>
    </lineage>
</organism>
<dbReference type="RefSeq" id="WP_062416768.1">
    <property type="nucleotide sequence ID" value="NZ_DF967974.1"/>
</dbReference>
<dbReference type="STRING" id="229921.ADN01_15190"/>
<evidence type="ECO:0000256" key="3">
    <source>
        <dbReference type="ARBA" id="ARBA00022490"/>
    </source>
</evidence>
<keyword evidence="4 5" id="KW-0648">Protein biosynthesis</keyword>
<comment type="similarity">
    <text evidence="2 5">Belongs to the RRF family.</text>
</comment>
<reference evidence="8 9" key="1">
    <citation type="submission" date="2015-07" db="EMBL/GenBank/DDBJ databases">
        <title>Genome sequence of Levilinea saccharolytica DSM 16555.</title>
        <authorList>
            <person name="Hemp J."/>
            <person name="Ward L.M."/>
            <person name="Pace L.A."/>
            <person name="Fischer W.W."/>
        </authorList>
    </citation>
    <scope>NUCLEOTIDE SEQUENCE [LARGE SCALE GENOMIC DNA]</scope>
    <source>
        <strain evidence="8 9">KIBI-1</strain>
    </source>
</reference>
<dbReference type="Gene3D" id="3.30.1360.40">
    <property type="match status" value="1"/>
</dbReference>
<dbReference type="GO" id="GO:0006415">
    <property type="term" value="P:translational termination"/>
    <property type="evidence" value="ECO:0007669"/>
    <property type="project" value="UniProtKB-UniRule"/>
</dbReference>
<evidence type="ECO:0000256" key="6">
    <source>
        <dbReference type="SAM" id="Coils"/>
    </source>
</evidence>
<sequence>MIKETLKEAEVRMKGAIQALEEDLAGIRTGRASPALVERLQVEYYGSPTPLMQVASISIPEPRQILIRPFETNMIKPIERAILASDLGLTPNNDGKAIRLNLPPLNEQRRRDLAKVVHNRAEEAHVAVRNVRRDLIKDLREFEHEKMISEDDLKNGEEELQKLTDRFVEQVNVVKERKQKEIMEV</sequence>
<dbReference type="InterPro" id="IPR002661">
    <property type="entry name" value="Ribosome_recyc_fac"/>
</dbReference>
<dbReference type="Proteomes" id="UP000050501">
    <property type="component" value="Unassembled WGS sequence"/>
</dbReference>
<evidence type="ECO:0000256" key="2">
    <source>
        <dbReference type="ARBA" id="ARBA00005912"/>
    </source>
</evidence>
<accession>A0A0P6XX04</accession>
<dbReference type="SUPFAM" id="SSF55194">
    <property type="entry name" value="Ribosome recycling factor, RRF"/>
    <property type="match status" value="1"/>
</dbReference>
<dbReference type="OrthoDB" id="9804006at2"/>
<keyword evidence="6" id="KW-0175">Coiled coil</keyword>
<evidence type="ECO:0000256" key="5">
    <source>
        <dbReference type="HAMAP-Rule" id="MF_00040"/>
    </source>
</evidence>
<gene>
    <name evidence="5 8" type="primary">frr</name>
    <name evidence="8" type="ORF">ADN01_15190</name>
</gene>
<dbReference type="PANTHER" id="PTHR20982">
    <property type="entry name" value="RIBOSOME RECYCLING FACTOR"/>
    <property type="match status" value="1"/>
</dbReference>
<dbReference type="PATRIC" id="fig|229921.5.peg.1214"/>
<proteinExistence type="inferred from homology"/>
<feature type="domain" description="Ribosome recycling factor" evidence="7">
    <location>
        <begin position="20"/>
        <end position="183"/>
    </location>
</feature>
<dbReference type="PANTHER" id="PTHR20982:SF3">
    <property type="entry name" value="MITOCHONDRIAL RIBOSOME RECYCLING FACTOR PSEUDO 1"/>
    <property type="match status" value="1"/>
</dbReference>
<evidence type="ECO:0000313" key="9">
    <source>
        <dbReference type="Proteomes" id="UP000050501"/>
    </source>
</evidence>
<comment type="caution">
    <text evidence="8">The sequence shown here is derived from an EMBL/GenBank/DDBJ whole genome shotgun (WGS) entry which is preliminary data.</text>
</comment>
<protein>
    <recommendedName>
        <fullName evidence="5">Ribosome-recycling factor</fullName>
        <shortName evidence="5">RRF</shortName>
    </recommendedName>
    <alternativeName>
        <fullName evidence="5">Ribosome-releasing factor</fullName>
    </alternativeName>
</protein>
<dbReference type="FunFam" id="3.30.1360.40:FF:000001">
    <property type="entry name" value="Ribosome-recycling factor"/>
    <property type="match status" value="1"/>
</dbReference>
<keyword evidence="9" id="KW-1185">Reference proteome</keyword>
<dbReference type="CDD" id="cd00520">
    <property type="entry name" value="RRF"/>
    <property type="match status" value="1"/>
</dbReference>
<comment type="subcellular location">
    <subcellularLocation>
        <location evidence="1 5">Cytoplasm</location>
    </subcellularLocation>
</comment>
<dbReference type="FunFam" id="1.10.132.20:FF:000001">
    <property type="entry name" value="Ribosome-recycling factor"/>
    <property type="match status" value="1"/>
</dbReference>
<dbReference type="NCBIfam" id="TIGR00496">
    <property type="entry name" value="frr"/>
    <property type="match status" value="1"/>
</dbReference>
<name>A0A0P6XX04_9CHLR</name>
<dbReference type="InterPro" id="IPR036191">
    <property type="entry name" value="RRF_sf"/>
</dbReference>
<dbReference type="GO" id="GO:0005737">
    <property type="term" value="C:cytoplasm"/>
    <property type="evidence" value="ECO:0007669"/>
    <property type="project" value="UniProtKB-SubCell"/>
</dbReference>
<dbReference type="HAMAP" id="MF_00040">
    <property type="entry name" value="RRF"/>
    <property type="match status" value="1"/>
</dbReference>